<reference evidence="6" key="1">
    <citation type="submission" date="2017-06" db="EMBL/GenBank/DDBJ databases">
        <authorList>
            <person name="Varghese N."/>
            <person name="Submissions S."/>
        </authorList>
    </citation>
    <scope>NUCLEOTIDE SEQUENCE [LARGE SCALE GENOMIC DNA]</scope>
    <source>
        <strain evidence="6">SCA</strain>
    </source>
</reference>
<feature type="transmembrane region" description="Helical" evidence="3">
    <location>
        <begin position="233"/>
        <end position="253"/>
    </location>
</feature>
<dbReference type="Gene3D" id="3.30.70.100">
    <property type="match status" value="1"/>
</dbReference>
<keyword evidence="3" id="KW-1133">Transmembrane helix</keyword>
<evidence type="ECO:0000256" key="1">
    <source>
        <dbReference type="ARBA" id="ARBA00015313"/>
    </source>
</evidence>
<dbReference type="Proteomes" id="UP000198304">
    <property type="component" value="Unassembled WGS sequence"/>
</dbReference>
<dbReference type="PROSITE" id="PS01047">
    <property type="entry name" value="HMA_1"/>
    <property type="match status" value="1"/>
</dbReference>
<dbReference type="GO" id="GO:0046872">
    <property type="term" value="F:metal ion binding"/>
    <property type="evidence" value="ECO:0007669"/>
    <property type="project" value="UniProtKB-KW"/>
</dbReference>
<dbReference type="CDD" id="cd00371">
    <property type="entry name" value="HMA"/>
    <property type="match status" value="1"/>
</dbReference>
<keyword evidence="3" id="KW-0472">Membrane</keyword>
<dbReference type="RefSeq" id="WP_089282668.1">
    <property type="nucleotide sequence ID" value="NZ_FZOJ01000007.1"/>
</dbReference>
<keyword evidence="2" id="KW-0479">Metal-binding</keyword>
<dbReference type="AlphaFoldDB" id="A0A239DGH6"/>
<dbReference type="SUPFAM" id="SSF55008">
    <property type="entry name" value="HMA, heavy metal-associated domain"/>
    <property type="match status" value="1"/>
</dbReference>
<proteinExistence type="predicted"/>
<dbReference type="InterPro" id="IPR017969">
    <property type="entry name" value="Heavy-metal-associated_CS"/>
</dbReference>
<evidence type="ECO:0000259" key="4">
    <source>
        <dbReference type="PROSITE" id="PS50846"/>
    </source>
</evidence>
<dbReference type="OrthoDB" id="9813965at2"/>
<organism evidence="5 6">
    <name type="scientific">Anaerovirgula multivorans</name>
    <dbReference type="NCBI Taxonomy" id="312168"/>
    <lineage>
        <taxon>Bacteria</taxon>
        <taxon>Bacillati</taxon>
        <taxon>Bacillota</taxon>
        <taxon>Clostridia</taxon>
        <taxon>Peptostreptococcales</taxon>
        <taxon>Natronincolaceae</taxon>
        <taxon>Anaerovirgula</taxon>
    </lineage>
</organism>
<keyword evidence="3" id="KW-0812">Transmembrane</keyword>
<dbReference type="EMBL" id="FZOJ01000007">
    <property type="protein sequence ID" value="SNS31470.1"/>
    <property type="molecule type" value="Genomic_DNA"/>
</dbReference>
<feature type="domain" description="HMA" evidence="4">
    <location>
        <begin position="2"/>
        <end position="68"/>
    </location>
</feature>
<dbReference type="PANTHER" id="PTHR46594:SF4">
    <property type="entry name" value="P-TYPE CATION-TRANSPORTING ATPASE"/>
    <property type="match status" value="1"/>
</dbReference>
<dbReference type="InterPro" id="IPR036163">
    <property type="entry name" value="HMA_dom_sf"/>
</dbReference>
<dbReference type="InterPro" id="IPR006121">
    <property type="entry name" value="HMA_dom"/>
</dbReference>
<keyword evidence="6" id="KW-1185">Reference proteome</keyword>
<accession>A0A239DGH6</accession>
<sequence>MREIVIRINGIECSSCVIRLKNALGALEGVERAEINSVTAQSYIIYNENILSVDDIECCIRKSGYQVPMMTAEIAVSNMYKKQEVQIQDCLKAINGVKEVKCDIENDQVNISYWAVGIRSKDFIDALAGNGLDGTVIEVNGGEEEQIYRERLFHLRLLIESAFLTMPLLWNPSPLIQLLIATLIQLGPGRFFYKGAWKSIRNRNFTMDFLIAVSTTIIYGYSTYIVFTVHDDIQLYFLGDGVLMSIILLGKYLEILEICLREKVR</sequence>
<evidence type="ECO:0000313" key="6">
    <source>
        <dbReference type="Proteomes" id="UP000198304"/>
    </source>
</evidence>
<evidence type="ECO:0000313" key="5">
    <source>
        <dbReference type="EMBL" id="SNS31470.1"/>
    </source>
</evidence>
<dbReference type="Pfam" id="PF00403">
    <property type="entry name" value="HMA"/>
    <property type="match status" value="1"/>
</dbReference>
<evidence type="ECO:0000256" key="3">
    <source>
        <dbReference type="SAM" id="Phobius"/>
    </source>
</evidence>
<gene>
    <name evidence="5" type="ORF">SAMN05446037_1007169</name>
</gene>
<protein>
    <recommendedName>
        <fullName evidence="1">Copper chaperone CopZ</fullName>
    </recommendedName>
</protein>
<dbReference type="PANTHER" id="PTHR46594">
    <property type="entry name" value="P-TYPE CATION-TRANSPORTING ATPASE"/>
    <property type="match status" value="1"/>
</dbReference>
<name>A0A239DGH6_9FIRM</name>
<evidence type="ECO:0000256" key="2">
    <source>
        <dbReference type="ARBA" id="ARBA00022723"/>
    </source>
</evidence>
<dbReference type="PROSITE" id="PS50846">
    <property type="entry name" value="HMA_2"/>
    <property type="match status" value="1"/>
</dbReference>
<feature type="transmembrane region" description="Helical" evidence="3">
    <location>
        <begin position="205"/>
        <end position="227"/>
    </location>
</feature>